<evidence type="ECO:0000313" key="3">
    <source>
        <dbReference type="EMBL" id="SFK98118.1"/>
    </source>
</evidence>
<dbReference type="SUPFAM" id="SSF51735">
    <property type="entry name" value="NAD(P)-binding Rossmann-fold domains"/>
    <property type="match status" value="1"/>
</dbReference>
<gene>
    <name evidence="3" type="ORF">SAMN04488085_105106</name>
</gene>
<dbReference type="PRINTS" id="PR00080">
    <property type="entry name" value="SDRFAMILY"/>
</dbReference>
<sequence>MGPHQCLPILLTQLPGRGPPGGAAHCRDTAFDAGPRARGASVGEVTEDFHAPGVRVLITGGTSGLGAAMAAALLEAGAAVAITGRDPDRAEAVARELGPDCTGVAMDVRDEDAVEHGVDRVVDALGGVDVLVNNAGLGMRTVNPRFLTDPQPFWAVPPDGFRDMVDTNLTGYFLVARNVVPRFLAAGSGRVVNISMNHSTMNRKGFVPYGPARAGAEALSRIMAADLDGTGVTVNLLLPGGATATGMIPDDFPPEHRGRLLDPAIMGPPIRFLASPAAADVHDERIVATEFENWLAAHTA</sequence>
<dbReference type="PRINTS" id="PR00081">
    <property type="entry name" value="GDHRDH"/>
</dbReference>
<dbReference type="InterPro" id="IPR036291">
    <property type="entry name" value="NAD(P)-bd_dom_sf"/>
</dbReference>
<dbReference type="OrthoDB" id="7064009at2"/>
<name>A0A1I4DWT1_9ACTN</name>
<dbReference type="GO" id="GO:0016616">
    <property type="term" value="F:oxidoreductase activity, acting on the CH-OH group of donors, NAD or NADP as acceptor"/>
    <property type="evidence" value="ECO:0007669"/>
    <property type="project" value="TreeGrafter"/>
</dbReference>
<dbReference type="Pfam" id="PF00106">
    <property type="entry name" value="adh_short"/>
    <property type="match status" value="1"/>
</dbReference>
<evidence type="ECO:0000313" key="4">
    <source>
        <dbReference type="Proteomes" id="UP000199152"/>
    </source>
</evidence>
<dbReference type="InParanoid" id="A0A1I4DWT1"/>
<evidence type="ECO:0000256" key="2">
    <source>
        <dbReference type="RuleBase" id="RU000363"/>
    </source>
</evidence>
<proteinExistence type="inferred from homology"/>
<dbReference type="STRING" id="504800.SAMN04488085_105106"/>
<dbReference type="Proteomes" id="UP000199152">
    <property type="component" value="Unassembled WGS sequence"/>
</dbReference>
<accession>A0A1I4DWT1</accession>
<dbReference type="Gene3D" id="3.40.50.720">
    <property type="entry name" value="NAD(P)-binding Rossmann-like Domain"/>
    <property type="match status" value="1"/>
</dbReference>
<dbReference type="AlphaFoldDB" id="A0A1I4DWT1"/>
<dbReference type="CDD" id="cd05233">
    <property type="entry name" value="SDR_c"/>
    <property type="match status" value="1"/>
</dbReference>
<keyword evidence="4" id="KW-1185">Reference proteome</keyword>
<dbReference type="InterPro" id="IPR002347">
    <property type="entry name" value="SDR_fam"/>
</dbReference>
<dbReference type="EMBL" id="FOSW01000005">
    <property type="protein sequence ID" value="SFK98118.1"/>
    <property type="molecule type" value="Genomic_DNA"/>
</dbReference>
<comment type="similarity">
    <text evidence="1 2">Belongs to the short-chain dehydrogenases/reductases (SDR) family.</text>
</comment>
<reference evidence="3 4" key="1">
    <citation type="submission" date="2016-10" db="EMBL/GenBank/DDBJ databases">
        <authorList>
            <person name="de Groot N.N."/>
        </authorList>
    </citation>
    <scope>NUCLEOTIDE SEQUENCE [LARGE SCALE GENOMIC DNA]</scope>
    <source>
        <strain evidence="3 4">DSM 45317</strain>
    </source>
</reference>
<evidence type="ECO:0000256" key="1">
    <source>
        <dbReference type="ARBA" id="ARBA00006484"/>
    </source>
</evidence>
<organism evidence="3 4">
    <name type="scientific">Geodermatophilus ruber</name>
    <dbReference type="NCBI Taxonomy" id="504800"/>
    <lineage>
        <taxon>Bacteria</taxon>
        <taxon>Bacillati</taxon>
        <taxon>Actinomycetota</taxon>
        <taxon>Actinomycetes</taxon>
        <taxon>Geodermatophilales</taxon>
        <taxon>Geodermatophilaceae</taxon>
        <taxon>Geodermatophilus</taxon>
    </lineage>
</organism>
<dbReference type="PANTHER" id="PTHR42760">
    <property type="entry name" value="SHORT-CHAIN DEHYDROGENASES/REDUCTASES FAMILY MEMBER"/>
    <property type="match status" value="1"/>
</dbReference>
<protein>
    <submittedName>
        <fullName evidence="3">Gluconate 5-dehydrogenase</fullName>
    </submittedName>
</protein>